<comment type="caution">
    <text evidence="4">The sequence shown here is derived from an EMBL/GenBank/DDBJ whole genome shotgun (WGS) entry which is preliminary data.</text>
</comment>
<dbReference type="GO" id="GO:0005737">
    <property type="term" value="C:cytoplasm"/>
    <property type="evidence" value="ECO:0007669"/>
    <property type="project" value="UniProtKB-SubCell"/>
</dbReference>
<evidence type="ECO:0000256" key="3">
    <source>
        <dbReference type="SAM" id="MobiDB-lite"/>
    </source>
</evidence>
<proteinExistence type="predicted"/>
<name>A0A438DD07_VITVI</name>
<dbReference type="GO" id="GO:0000290">
    <property type="term" value="P:deadenylation-dependent decapping of nuclear-transcribed mRNA"/>
    <property type="evidence" value="ECO:0007669"/>
    <property type="project" value="InterPro"/>
</dbReference>
<dbReference type="PANTHER" id="PTHR16290:SF0">
    <property type="entry name" value="DECAPPING PROTEIN 1, ISOFORM A"/>
    <property type="match status" value="1"/>
</dbReference>
<evidence type="ECO:0000313" key="4">
    <source>
        <dbReference type="EMBL" id="RVW33332.1"/>
    </source>
</evidence>
<dbReference type="InterPro" id="IPR010334">
    <property type="entry name" value="Dcp1"/>
</dbReference>
<evidence type="ECO:0000256" key="1">
    <source>
        <dbReference type="ARBA" id="ARBA00004496"/>
    </source>
</evidence>
<comment type="subcellular location">
    <subcellularLocation>
        <location evidence="1">Cytoplasm</location>
    </subcellularLocation>
</comment>
<accession>A0A438DD07</accession>
<sequence>MGACVILGCQALIWHKWKEAVTIGNASSVAVTGQPYQSSATPPLPSCPPNAIPGTVPTLQLASPPQSTSTSLIPLLDTSQPSSTSNRTTNLVKPSFFGPPSSSPLMMPPLSSAMPTAPPLHPPVTLQRPYGAPMLQPFPPPTPHHPLHLLLCQPQIMDQLSLETKSVKHF</sequence>
<feature type="compositionally biased region" description="Low complexity" evidence="3">
    <location>
        <begin position="103"/>
        <end position="115"/>
    </location>
</feature>
<feature type="compositionally biased region" description="Polar residues" evidence="3">
    <location>
        <begin position="57"/>
        <end position="92"/>
    </location>
</feature>
<dbReference type="GO" id="GO:0008047">
    <property type="term" value="F:enzyme activator activity"/>
    <property type="evidence" value="ECO:0007669"/>
    <property type="project" value="InterPro"/>
</dbReference>
<dbReference type="EMBL" id="QGNW01001682">
    <property type="protein sequence ID" value="RVW33332.1"/>
    <property type="molecule type" value="Genomic_DNA"/>
</dbReference>
<gene>
    <name evidence="4" type="ORF">CK203_085356</name>
</gene>
<keyword evidence="2" id="KW-0963">Cytoplasm</keyword>
<reference evidence="4 5" key="1">
    <citation type="journal article" date="2018" name="PLoS Genet.">
        <title>Population sequencing reveals clonal diversity and ancestral inbreeding in the grapevine cultivar Chardonnay.</title>
        <authorList>
            <person name="Roach M.J."/>
            <person name="Johnson D.L."/>
            <person name="Bohlmann J."/>
            <person name="van Vuuren H.J."/>
            <person name="Jones S.J."/>
            <person name="Pretorius I.S."/>
            <person name="Schmidt S.A."/>
            <person name="Borneman A.R."/>
        </authorList>
    </citation>
    <scope>NUCLEOTIDE SEQUENCE [LARGE SCALE GENOMIC DNA]</scope>
    <source>
        <strain evidence="5">cv. Chardonnay</strain>
        <tissue evidence="4">Leaf</tissue>
    </source>
</reference>
<feature type="region of interest" description="Disordered" evidence="3">
    <location>
        <begin position="33"/>
        <end position="97"/>
    </location>
</feature>
<dbReference type="AlphaFoldDB" id="A0A438DD07"/>
<evidence type="ECO:0000313" key="5">
    <source>
        <dbReference type="Proteomes" id="UP000288805"/>
    </source>
</evidence>
<organism evidence="4 5">
    <name type="scientific">Vitis vinifera</name>
    <name type="common">Grape</name>
    <dbReference type="NCBI Taxonomy" id="29760"/>
    <lineage>
        <taxon>Eukaryota</taxon>
        <taxon>Viridiplantae</taxon>
        <taxon>Streptophyta</taxon>
        <taxon>Embryophyta</taxon>
        <taxon>Tracheophyta</taxon>
        <taxon>Spermatophyta</taxon>
        <taxon>Magnoliopsida</taxon>
        <taxon>eudicotyledons</taxon>
        <taxon>Gunneridae</taxon>
        <taxon>Pentapetalae</taxon>
        <taxon>rosids</taxon>
        <taxon>Vitales</taxon>
        <taxon>Vitaceae</taxon>
        <taxon>Viteae</taxon>
        <taxon>Vitis</taxon>
    </lineage>
</organism>
<feature type="compositionally biased region" description="Pro residues" evidence="3">
    <location>
        <begin position="42"/>
        <end position="51"/>
    </location>
</feature>
<evidence type="ECO:0000256" key="2">
    <source>
        <dbReference type="ARBA" id="ARBA00022490"/>
    </source>
</evidence>
<dbReference type="Proteomes" id="UP000288805">
    <property type="component" value="Unassembled WGS sequence"/>
</dbReference>
<dbReference type="PANTHER" id="PTHR16290">
    <property type="entry name" value="TRANSCRIPTION FACTOR SMIF DECAPPING ENZYME DCP1"/>
    <property type="match status" value="1"/>
</dbReference>
<feature type="region of interest" description="Disordered" evidence="3">
    <location>
        <begin position="103"/>
        <end position="122"/>
    </location>
</feature>
<protein>
    <submittedName>
        <fullName evidence="4">Uncharacterized protein</fullName>
    </submittedName>
</protein>